<sequence>MNLFVIISVLAVFSVDMTFSRRLPKKKMRCLSGDGSSYRGIVDETSSGRKCLYWNLVRHPWGNQAGVGNHNYCRNPDQSLMPWCYVRRGRWAVSELCHVPACSQPTEKPTVRPTVKPTSKPYPLVDTERTCGELSERRMNKIVGGFLTAIESHPWTAAIFYKRNKFLCGGSLISPCWVLSAAHCFRNEDGDLNVKGLSVFLGKTDISETDAAREQKFTVEKMIIHQDFDSDNFNSDIALLKIRNTNGGCAVKTPSARTVCLPPALTQLPSGFTCSIAGYGKEQEGAWEYSKRLKKTDVKLLSNTDCNRKLYYDNRINENMLCAASPDWSTDACHGDSGGPLVCEASGRMFLFGVVSWGEGCAKKNKPGVYTQVTNYNSWIAEKTGLTAYTTGLMYPQK</sequence>
<keyword evidence="5 15" id="KW-0645">Protease</keyword>
<dbReference type="InterPro" id="IPR018056">
    <property type="entry name" value="Kringle_CS"/>
</dbReference>
<gene>
    <name evidence="19" type="ORF">MMEN_LOCUS20686</name>
</gene>
<comment type="caution">
    <text evidence="19">The sequence shown here is derived from an EMBL/GenBank/DDBJ whole genome shotgun (WGS) entry which is preliminary data.</text>
</comment>
<dbReference type="InterPro" id="IPR038178">
    <property type="entry name" value="Kringle_sf"/>
</dbReference>
<dbReference type="PROSITE" id="PS50070">
    <property type="entry name" value="KRINGLE_2"/>
    <property type="match status" value="1"/>
</dbReference>
<dbReference type="FunFam" id="2.40.20.10:FF:000001">
    <property type="entry name" value="Urokinase-type plasminogen activator"/>
    <property type="match status" value="1"/>
</dbReference>
<keyword evidence="20" id="KW-1185">Reference proteome</keyword>
<keyword evidence="8 15" id="KW-0720">Serine protease</keyword>
<dbReference type="PRINTS" id="PR00018">
    <property type="entry name" value="KRINGLE"/>
</dbReference>
<dbReference type="CDD" id="cd00108">
    <property type="entry name" value="KR"/>
    <property type="match status" value="1"/>
</dbReference>
<dbReference type="PANTHER" id="PTHR24264">
    <property type="entry name" value="TRYPSIN-RELATED"/>
    <property type="match status" value="1"/>
</dbReference>
<dbReference type="InterPro" id="IPR043504">
    <property type="entry name" value="Peptidase_S1_PA_chymotrypsin"/>
</dbReference>
<dbReference type="GO" id="GO:1901701">
    <property type="term" value="P:cellular response to oxygen-containing compound"/>
    <property type="evidence" value="ECO:0007669"/>
    <property type="project" value="UniProtKB-ARBA"/>
</dbReference>
<evidence type="ECO:0000256" key="3">
    <source>
        <dbReference type="ARBA" id="ARBA00022536"/>
    </source>
</evidence>
<protein>
    <recommendedName>
        <fullName evidence="13">trypsin</fullName>
        <ecNumber evidence="13">3.4.21.4</ecNumber>
    </recommendedName>
</protein>
<evidence type="ECO:0000256" key="14">
    <source>
        <dbReference type="PROSITE-ProRule" id="PRU00121"/>
    </source>
</evidence>
<dbReference type="GO" id="GO:0005615">
    <property type="term" value="C:extracellular space"/>
    <property type="evidence" value="ECO:0007669"/>
    <property type="project" value="TreeGrafter"/>
</dbReference>
<evidence type="ECO:0000256" key="5">
    <source>
        <dbReference type="ARBA" id="ARBA00022670"/>
    </source>
</evidence>
<dbReference type="PROSITE" id="PS00134">
    <property type="entry name" value="TRYPSIN_HIS"/>
    <property type="match status" value="1"/>
</dbReference>
<proteinExistence type="predicted"/>
<reference evidence="19" key="1">
    <citation type="submission" date="2021-05" db="EMBL/GenBank/DDBJ databases">
        <authorList>
            <person name="Tigano A."/>
        </authorList>
    </citation>
    <scope>NUCLEOTIDE SEQUENCE</scope>
</reference>
<dbReference type="InterPro" id="IPR009003">
    <property type="entry name" value="Peptidase_S1_PA"/>
</dbReference>
<keyword evidence="11" id="KW-0617">Plasminogen activation</keyword>
<evidence type="ECO:0000256" key="7">
    <source>
        <dbReference type="ARBA" id="ARBA00022801"/>
    </source>
</evidence>
<feature type="domain" description="Peptidase S1" evidence="18">
    <location>
        <begin position="142"/>
        <end position="385"/>
    </location>
</feature>
<dbReference type="OrthoDB" id="9406323at2759"/>
<dbReference type="Pfam" id="PF00089">
    <property type="entry name" value="Trypsin"/>
    <property type="match status" value="1"/>
</dbReference>
<dbReference type="GO" id="GO:0033628">
    <property type="term" value="P:regulation of cell adhesion mediated by integrin"/>
    <property type="evidence" value="ECO:0007669"/>
    <property type="project" value="TreeGrafter"/>
</dbReference>
<dbReference type="InterPro" id="IPR018114">
    <property type="entry name" value="TRYPSIN_HIS"/>
</dbReference>
<dbReference type="SMART" id="SM00130">
    <property type="entry name" value="KR"/>
    <property type="match status" value="1"/>
</dbReference>
<dbReference type="Proteomes" id="UP000677803">
    <property type="component" value="Unassembled WGS sequence"/>
</dbReference>
<dbReference type="Pfam" id="PF00051">
    <property type="entry name" value="Kringle"/>
    <property type="match status" value="1"/>
</dbReference>
<evidence type="ECO:0000259" key="18">
    <source>
        <dbReference type="PROSITE" id="PS50240"/>
    </source>
</evidence>
<dbReference type="PROSITE" id="PS50240">
    <property type="entry name" value="TRYPSIN_DOM"/>
    <property type="match status" value="1"/>
</dbReference>
<evidence type="ECO:0000256" key="6">
    <source>
        <dbReference type="ARBA" id="ARBA00022729"/>
    </source>
</evidence>
<dbReference type="SUPFAM" id="SSF50494">
    <property type="entry name" value="Trypsin-like serine proteases"/>
    <property type="match status" value="1"/>
</dbReference>
<dbReference type="GO" id="GO:0033993">
    <property type="term" value="P:response to lipid"/>
    <property type="evidence" value="ECO:0007669"/>
    <property type="project" value="UniProtKB-ARBA"/>
</dbReference>
<dbReference type="SMART" id="SM00020">
    <property type="entry name" value="Tryp_SPc"/>
    <property type="match status" value="1"/>
</dbReference>
<dbReference type="Gene3D" id="2.40.20.10">
    <property type="entry name" value="Plasminogen Kringle 4"/>
    <property type="match status" value="1"/>
</dbReference>
<comment type="subcellular location">
    <subcellularLocation>
        <location evidence="1">Secreted</location>
        <location evidence="1">Extracellular space</location>
    </subcellularLocation>
</comment>
<evidence type="ECO:0000256" key="16">
    <source>
        <dbReference type="SAM" id="SignalP"/>
    </source>
</evidence>
<dbReference type="PRINTS" id="PR00722">
    <property type="entry name" value="CHYMOTRYPSIN"/>
</dbReference>
<dbReference type="AlphaFoldDB" id="A0A8S4BVM8"/>
<name>A0A8S4BVM8_9TELE</name>
<dbReference type="InterPro" id="IPR001314">
    <property type="entry name" value="Peptidase_S1A"/>
</dbReference>
<accession>A0A8S4BVM8</accession>
<organism evidence="19 20">
    <name type="scientific">Menidia menidia</name>
    <name type="common">Atlantic silverside</name>
    <dbReference type="NCBI Taxonomy" id="238744"/>
    <lineage>
        <taxon>Eukaryota</taxon>
        <taxon>Metazoa</taxon>
        <taxon>Chordata</taxon>
        <taxon>Craniata</taxon>
        <taxon>Vertebrata</taxon>
        <taxon>Euteleostomi</taxon>
        <taxon>Actinopterygii</taxon>
        <taxon>Neopterygii</taxon>
        <taxon>Teleostei</taxon>
        <taxon>Neoteleostei</taxon>
        <taxon>Acanthomorphata</taxon>
        <taxon>Ovalentaria</taxon>
        <taxon>Atherinomorphae</taxon>
        <taxon>Atheriniformes</taxon>
        <taxon>Atherinopsidae</taxon>
        <taxon>Menidiinae</taxon>
        <taxon>Menidia</taxon>
    </lineage>
</organism>
<dbReference type="InterPro" id="IPR001254">
    <property type="entry name" value="Trypsin_dom"/>
</dbReference>
<evidence type="ECO:0000256" key="15">
    <source>
        <dbReference type="RuleBase" id="RU363034"/>
    </source>
</evidence>
<dbReference type="GO" id="GO:0004252">
    <property type="term" value="F:serine-type endopeptidase activity"/>
    <property type="evidence" value="ECO:0007669"/>
    <property type="project" value="UniProtKB-EC"/>
</dbReference>
<dbReference type="PROSITE" id="PS00135">
    <property type="entry name" value="TRYPSIN_SER"/>
    <property type="match status" value="1"/>
</dbReference>
<dbReference type="InterPro" id="IPR013806">
    <property type="entry name" value="Kringle-like"/>
</dbReference>
<dbReference type="InterPro" id="IPR050127">
    <property type="entry name" value="Serine_Proteases_S1"/>
</dbReference>
<keyword evidence="4 14" id="KW-0420">Kringle</keyword>
<evidence type="ECO:0000313" key="19">
    <source>
        <dbReference type="EMBL" id="CAG6017369.1"/>
    </source>
</evidence>
<dbReference type="CDD" id="cd00190">
    <property type="entry name" value="Tryp_SPc"/>
    <property type="match status" value="1"/>
</dbReference>
<dbReference type="InterPro" id="IPR033116">
    <property type="entry name" value="TRYPSIN_SER"/>
</dbReference>
<evidence type="ECO:0000256" key="8">
    <source>
        <dbReference type="ARBA" id="ARBA00022825"/>
    </source>
</evidence>
<dbReference type="SUPFAM" id="SSF57440">
    <property type="entry name" value="Kringle-like"/>
    <property type="match status" value="1"/>
</dbReference>
<keyword evidence="7 15" id="KW-0378">Hydrolase</keyword>
<evidence type="ECO:0000256" key="11">
    <source>
        <dbReference type="ARBA" id="ARBA00023202"/>
    </source>
</evidence>
<dbReference type="FunFam" id="2.40.10.10:FF:000003">
    <property type="entry name" value="Transmembrane serine protease 3"/>
    <property type="match status" value="1"/>
</dbReference>
<evidence type="ECO:0000259" key="17">
    <source>
        <dbReference type="PROSITE" id="PS50070"/>
    </source>
</evidence>
<dbReference type="PANTHER" id="PTHR24264:SF38">
    <property type="entry name" value="UROKINASE-TYPE PLASMINOGEN ACTIVATOR"/>
    <property type="match status" value="1"/>
</dbReference>
<evidence type="ECO:0000256" key="1">
    <source>
        <dbReference type="ARBA" id="ARBA00004239"/>
    </source>
</evidence>
<keyword evidence="6 16" id="KW-0732">Signal</keyword>
<comment type="caution">
    <text evidence="14">Lacks conserved residue(s) required for the propagation of feature annotation.</text>
</comment>
<evidence type="ECO:0000256" key="9">
    <source>
        <dbReference type="ARBA" id="ARBA00023145"/>
    </source>
</evidence>
<evidence type="ECO:0000256" key="13">
    <source>
        <dbReference type="ARBA" id="ARBA00038868"/>
    </source>
</evidence>
<dbReference type="InterPro" id="IPR000001">
    <property type="entry name" value="Kringle"/>
</dbReference>
<dbReference type="EMBL" id="CAJRST010039999">
    <property type="protein sequence ID" value="CAG6017369.1"/>
    <property type="molecule type" value="Genomic_DNA"/>
</dbReference>
<dbReference type="PROSITE" id="PS00021">
    <property type="entry name" value="KRINGLE_1"/>
    <property type="match status" value="1"/>
</dbReference>
<dbReference type="Gene3D" id="2.40.10.10">
    <property type="entry name" value="Trypsin-like serine proteases"/>
    <property type="match status" value="1"/>
</dbReference>
<comment type="catalytic activity">
    <reaction evidence="12">
        <text>Preferential cleavage: Arg-|-Xaa, Lys-|-Xaa.</text>
        <dbReference type="EC" id="3.4.21.4"/>
    </reaction>
</comment>
<evidence type="ECO:0000313" key="20">
    <source>
        <dbReference type="Proteomes" id="UP000677803"/>
    </source>
</evidence>
<keyword evidence="9" id="KW-0865">Zymogen</keyword>
<feature type="domain" description="Kringle" evidence="17">
    <location>
        <begin position="29"/>
        <end position="102"/>
    </location>
</feature>
<keyword evidence="10" id="KW-1015">Disulfide bond</keyword>
<feature type="chain" id="PRO_5035774662" description="trypsin" evidence="16">
    <location>
        <begin position="21"/>
        <end position="398"/>
    </location>
</feature>
<feature type="signal peptide" evidence="16">
    <location>
        <begin position="1"/>
        <end position="20"/>
    </location>
</feature>
<dbReference type="GO" id="GO:0031639">
    <property type="term" value="P:plasminogen activation"/>
    <property type="evidence" value="ECO:0007669"/>
    <property type="project" value="TreeGrafter"/>
</dbReference>
<dbReference type="EC" id="3.4.21.4" evidence="13"/>
<keyword evidence="2" id="KW-0964">Secreted</keyword>
<evidence type="ECO:0000256" key="10">
    <source>
        <dbReference type="ARBA" id="ARBA00023157"/>
    </source>
</evidence>
<evidence type="ECO:0000256" key="4">
    <source>
        <dbReference type="ARBA" id="ARBA00022572"/>
    </source>
</evidence>
<keyword evidence="3" id="KW-0245">EGF-like domain</keyword>
<evidence type="ECO:0000256" key="2">
    <source>
        <dbReference type="ARBA" id="ARBA00022525"/>
    </source>
</evidence>
<evidence type="ECO:0000256" key="12">
    <source>
        <dbReference type="ARBA" id="ARBA00036320"/>
    </source>
</evidence>